<evidence type="ECO:0000313" key="5">
    <source>
        <dbReference type="Proteomes" id="UP001530315"/>
    </source>
</evidence>
<comment type="caution">
    <text evidence="4">The sequence shown here is derived from an EMBL/GenBank/DDBJ whole genome shotgun (WGS) entry which is preliminary data.</text>
</comment>
<keyword evidence="5" id="KW-1185">Reference proteome</keyword>
<feature type="domain" description="Fe2OG dioxygenase" evidence="3">
    <location>
        <begin position="257"/>
        <end position="389"/>
    </location>
</feature>
<dbReference type="EMBL" id="JALLAZ020001198">
    <property type="protein sequence ID" value="KAL3778823.1"/>
    <property type="molecule type" value="Genomic_DNA"/>
</dbReference>
<dbReference type="AlphaFoldDB" id="A0ABD3NTT7"/>
<evidence type="ECO:0000313" key="4">
    <source>
        <dbReference type="EMBL" id="KAL3778823.1"/>
    </source>
</evidence>
<dbReference type="GO" id="GO:0016491">
    <property type="term" value="F:oxidoreductase activity"/>
    <property type="evidence" value="ECO:0007669"/>
    <property type="project" value="UniProtKB-KW"/>
</dbReference>
<dbReference type="PROSITE" id="PS51471">
    <property type="entry name" value="FE2OG_OXY"/>
    <property type="match status" value="1"/>
</dbReference>
<keyword evidence="1" id="KW-0560">Oxidoreductase</keyword>
<evidence type="ECO:0000256" key="2">
    <source>
        <dbReference type="SAM" id="MobiDB-lite"/>
    </source>
</evidence>
<dbReference type="InterPro" id="IPR027443">
    <property type="entry name" value="IPNS-like_sf"/>
</dbReference>
<dbReference type="SUPFAM" id="SSF51197">
    <property type="entry name" value="Clavaminate synthase-like"/>
    <property type="match status" value="1"/>
</dbReference>
<feature type="compositionally biased region" description="Basic and acidic residues" evidence="2">
    <location>
        <begin position="1"/>
        <end position="12"/>
    </location>
</feature>
<evidence type="ECO:0000256" key="1">
    <source>
        <dbReference type="RuleBase" id="RU003682"/>
    </source>
</evidence>
<keyword evidence="1" id="KW-0408">Iron</keyword>
<feature type="compositionally biased region" description="Low complexity" evidence="2">
    <location>
        <begin position="196"/>
        <end position="211"/>
    </location>
</feature>
<feature type="compositionally biased region" description="Low complexity" evidence="2">
    <location>
        <begin position="132"/>
        <end position="143"/>
    </location>
</feature>
<feature type="compositionally biased region" description="Low complexity" evidence="2">
    <location>
        <begin position="21"/>
        <end position="53"/>
    </location>
</feature>
<accession>A0ABD3NTT7</accession>
<dbReference type="Pfam" id="PF03171">
    <property type="entry name" value="2OG-FeII_Oxy"/>
    <property type="match status" value="1"/>
</dbReference>
<feature type="compositionally biased region" description="Acidic residues" evidence="2">
    <location>
        <begin position="121"/>
        <end position="131"/>
    </location>
</feature>
<evidence type="ECO:0000259" key="3">
    <source>
        <dbReference type="PROSITE" id="PS51471"/>
    </source>
</evidence>
<protein>
    <recommendedName>
        <fullName evidence="3">Fe2OG dioxygenase domain-containing protein</fullName>
    </recommendedName>
</protein>
<feature type="region of interest" description="Disordered" evidence="2">
    <location>
        <begin position="1"/>
        <end position="55"/>
    </location>
</feature>
<feature type="region of interest" description="Disordered" evidence="2">
    <location>
        <begin position="301"/>
        <end position="322"/>
    </location>
</feature>
<proteinExistence type="inferred from homology"/>
<dbReference type="Proteomes" id="UP001530315">
    <property type="component" value="Unassembled WGS sequence"/>
</dbReference>
<dbReference type="InterPro" id="IPR044861">
    <property type="entry name" value="IPNS-like_FE2OG_OXY"/>
</dbReference>
<feature type="compositionally biased region" description="Acidic residues" evidence="2">
    <location>
        <begin position="301"/>
        <end position="317"/>
    </location>
</feature>
<sequence>MGSSRTQDERTRTRTRGGGEEASSSAPDAKSPPSSTSTSTSTLSTSSALGGPSSRRRSLFPLVELELDDDGIPTTASSIAVTSALRASGFLLARTALLPVSLQRRALSAARRYLRRHGDDVMGDADDDAVDDPPSMSSSPGLSRRGGRVLTHPTDPKAYAMLEGIESIRDDDDDEDDDDDDDDGDTDGGGADEHTTTTTTTTTTTMATATRTTTTADLEDWYRAAREARIALLRCIAAGMGMGNDDRDFLVRLHDEDNDSLRLLGYFRGDARTGNRCREHSDYGTLTLLLNDGVGGLEAYVDDDDDDNDDDDGDVDGDGGGGRGYVVVNIGSILSDWTGGELRATLHRVAGPASVGGSVGDDVADRTYRESLLRAVSVPRYSIAYFADPNGDVSIDAKLVGSSAVAGGGEGGNNIGLRVKDYIRWRSGGMWSDRCGVAFTSAEESRLANIR</sequence>
<reference evidence="4 5" key="1">
    <citation type="submission" date="2024-10" db="EMBL/GenBank/DDBJ databases">
        <title>Updated reference genomes for cyclostephanoid diatoms.</title>
        <authorList>
            <person name="Roberts W.R."/>
            <person name="Alverson A.J."/>
        </authorList>
    </citation>
    <scope>NUCLEOTIDE SEQUENCE [LARGE SCALE GENOMIC DNA]</scope>
    <source>
        <strain evidence="4 5">AJA276-08</strain>
    </source>
</reference>
<organism evidence="4 5">
    <name type="scientific">Stephanodiscus triporus</name>
    <dbReference type="NCBI Taxonomy" id="2934178"/>
    <lineage>
        <taxon>Eukaryota</taxon>
        <taxon>Sar</taxon>
        <taxon>Stramenopiles</taxon>
        <taxon>Ochrophyta</taxon>
        <taxon>Bacillariophyta</taxon>
        <taxon>Coscinodiscophyceae</taxon>
        <taxon>Thalassiosirophycidae</taxon>
        <taxon>Stephanodiscales</taxon>
        <taxon>Stephanodiscaceae</taxon>
        <taxon>Stephanodiscus</taxon>
    </lineage>
</organism>
<name>A0ABD3NTT7_9STRA</name>
<gene>
    <name evidence="4" type="ORF">ACHAW5_007550</name>
</gene>
<feature type="compositionally biased region" description="Acidic residues" evidence="2">
    <location>
        <begin position="169"/>
        <end position="186"/>
    </location>
</feature>
<feature type="region of interest" description="Disordered" evidence="2">
    <location>
        <begin position="119"/>
        <end position="211"/>
    </location>
</feature>
<keyword evidence="1" id="KW-0479">Metal-binding</keyword>
<comment type="similarity">
    <text evidence="1">Belongs to the iron/ascorbate-dependent oxidoreductase family.</text>
</comment>
<dbReference type="GO" id="GO:0046872">
    <property type="term" value="F:metal ion binding"/>
    <property type="evidence" value="ECO:0007669"/>
    <property type="project" value="UniProtKB-KW"/>
</dbReference>
<dbReference type="InterPro" id="IPR005123">
    <property type="entry name" value="Oxoglu/Fe-dep_dioxygenase_dom"/>
</dbReference>
<dbReference type="Gene3D" id="2.60.120.330">
    <property type="entry name" value="B-lactam Antibiotic, Isopenicillin N Synthase, Chain"/>
    <property type="match status" value="1"/>
</dbReference>